<dbReference type="InterPro" id="IPR002372">
    <property type="entry name" value="PQQ_rpt_dom"/>
</dbReference>
<feature type="chain" id="PRO_5022852137" description="Pyrrolo-quinoline quinone repeat domain-containing protein" evidence="1">
    <location>
        <begin position="21"/>
        <end position="511"/>
    </location>
</feature>
<dbReference type="EMBL" id="SJPN01000006">
    <property type="protein sequence ID" value="TWT98447.1"/>
    <property type="molecule type" value="Genomic_DNA"/>
</dbReference>
<dbReference type="PANTHER" id="PTHR34512:SF30">
    <property type="entry name" value="OUTER MEMBRANE PROTEIN ASSEMBLY FACTOR BAMB"/>
    <property type="match status" value="1"/>
</dbReference>
<keyword evidence="4" id="KW-1185">Reference proteome</keyword>
<name>A0A5C6AG94_9BACT</name>
<feature type="signal peptide" evidence="1">
    <location>
        <begin position="1"/>
        <end position="20"/>
    </location>
</feature>
<dbReference type="InterPro" id="IPR015943">
    <property type="entry name" value="WD40/YVTN_repeat-like_dom_sf"/>
</dbReference>
<evidence type="ECO:0000259" key="2">
    <source>
        <dbReference type="Pfam" id="PF13360"/>
    </source>
</evidence>
<evidence type="ECO:0000313" key="4">
    <source>
        <dbReference type="Proteomes" id="UP000320176"/>
    </source>
</evidence>
<dbReference type="PROSITE" id="PS51257">
    <property type="entry name" value="PROKAR_LIPOPROTEIN"/>
    <property type="match status" value="1"/>
</dbReference>
<dbReference type="RefSeq" id="WP_146522023.1">
    <property type="nucleotide sequence ID" value="NZ_CP151726.1"/>
</dbReference>
<dbReference type="InterPro" id="IPR011047">
    <property type="entry name" value="Quinoprotein_ADH-like_sf"/>
</dbReference>
<protein>
    <recommendedName>
        <fullName evidence="2">Pyrrolo-quinoline quinone repeat domain-containing protein</fullName>
    </recommendedName>
</protein>
<reference evidence="3 4" key="1">
    <citation type="submission" date="2019-02" db="EMBL/GenBank/DDBJ databases">
        <title>Deep-cultivation of Planctomycetes and their phenomic and genomic characterization uncovers novel biology.</title>
        <authorList>
            <person name="Wiegand S."/>
            <person name="Jogler M."/>
            <person name="Boedeker C."/>
            <person name="Pinto D."/>
            <person name="Vollmers J."/>
            <person name="Rivas-Marin E."/>
            <person name="Kohn T."/>
            <person name="Peeters S.H."/>
            <person name="Heuer A."/>
            <person name="Rast P."/>
            <person name="Oberbeckmann S."/>
            <person name="Bunk B."/>
            <person name="Jeske O."/>
            <person name="Meyerdierks A."/>
            <person name="Storesund J.E."/>
            <person name="Kallscheuer N."/>
            <person name="Luecker S."/>
            <person name="Lage O.M."/>
            <person name="Pohl T."/>
            <person name="Merkel B.J."/>
            <person name="Hornburger P."/>
            <person name="Mueller R.-W."/>
            <person name="Bruemmer F."/>
            <person name="Labrenz M."/>
            <person name="Spormann A.M."/>
            <person name="Op Den Camp H."/>
            <person name="Overmann J."/>
            <person name="Amann R."/>
            <person name="Jetten M.S.M."/>
            <person name="Mascher T."/>
            <person name="Medema M.H."/>
            <person name="Devos D.P."/>
            <person name="Kaster A.-K."/>
            <person name="Ovreas L."/>
            <person name="Rohde M."/>
            <person name="Galperin M.Y."/>
            <person name="Jogler C."/>
        </authorList>
    </citation>
    <scope>NUCLEOTIDE SEQUENCE [LARGE SCALE GENOMIC DNA]</scope>
    <source>
        <strain evidence="3 4">Pla52n</strain>
    </source>
</reference>
<dbReference type="Pfam" id="PF13360">
    <property type="entry name" value="PQQ_2"/>
    <property type="match status" value="1"/>
</dbReference>
<comment type="caution">
    <text evidence="3">The sequence shown here is derived from an EMBL/GenBank/DDBJ whole genome shotgun (WGS) entry which is preliminary data.</text>
</comment>
<dbReference type="Proteomes" id="UP000320176">
    <property type="component" value="Unassembled WGS sequence"/>
</dbReference>
<keyword evidence="1" id="KW-0732">Signal</keyword>
<sequence precursor="true">MKRTLALLILFFLVACDVIAQTWPQAAGPSGDFVADGSAVSDFSVSLDKNVLWTTPLPSTGQGTPVVVDGKVFLTSHAAISADSETGSDILGMCFDAKTGVELWRREIPGTRETDLSSLFSDNTAASPVATEHAVCFINVGGTLVTFDLDGNELWRSVWTPFGRHHARGHEPMLHDGHVILMHVPRTDLPISATTKAGAQPLGTDYELWTRLQAYDLATGKRSWIADAGTSVHCTSILQTLPNGHHAILTGRGGGHQPPEKPYGLSLIDASNGHSIWDREIPGYAAHQNVCWDGRRIACMIGSEHCTLDAMTGKEILRASLLDNVSICRHIDGHYVTQHNQSLSATKQRARGITYQTNCLVGDYHYFLAHHDHLVGRVNVQSGKVEYLQVPVQVIRNPGKSDELLWDKALPNDMKNADGFLATQDKRNAGSGWGHVSAASPIVVGDLIYMPTMVGTVYVLRWNADDLNADALVSISDLGPAGETWSLSSLAYADGRLYARTLKQLICIGLE</sequence>
<proteinExistence type="predicted"/>
<accession>A0A5C6AG94</accession>
<dbReference type="SUPFAM" id="SSF50998">
    <property type="entry name" value="Quinoprotein alcohol dehydrogenase-like"/>
    <property type="match status" value="2"/>
</dbReference>
<dbReference type="OrthoDB" id="244732at2"/>
<dbReference type="PANTHER" id="PTHR34512">
    <property type="entry name" value="CELL SURFACE PROTEIN"/>
    <property type="match status" value="1"/>
</dbReference>
<gene>
    <name evidence="3" type="ORF">Pla52n_49610</name>
</gene>
<feature type="domain" description="Pyrrolo-quinoline quinone repeat" evidence="2">
    <location>
        <begin position="95"/>
        <end position="225"/>
    </location>
</feature>
<dbReference type="AlphaFoldDB" id="A0A5C6AG94"/>
<evidence type="ECO:0000313" key="3">
    <source>
        <dbReference type="EMBL" id="TWT98447.1"/>
    </source>
</evidence>
<dbReference type="Gene3D" id="2.130.10.10">
    <property type="entry name" value="YVTN repeat-like/Quinoprotein amine dehydrogenase"/>
    <property type="match status" value="1"/>
</dbReference>
<evidence type="ECO:0000256" key="1">
    <source>
        <dbReference type="SAM" id="SignalP"/>
    </source>
</evidence>
<organism evidence="3 4">
    <name type="scientific">Stieleria varia</name>
    <dbReference type="NCBI Taxonomy" id="2528005"/>
    <lineage>
        <taxon>Bacteria</taxon>
        <taxon>Pseudomonadati</taxon>
        <taxon>Planctomycetota</taxon>
        <taxon>Planctomycetia</taxon>
        <taxon>Pirellulales</taxon>
        <taxon>Pirellulaceae</taxon>
        <taxon>Stieleria</taxon>
    </lineage>
</organism>